<reference evidence="1 2" key="1">
    <citation type="submission" date="2024-07" db="EMBL/GenBank/DDBJ databases">
        <authorList>
            <person name="Tripathy S."/>
        </authorList>
    </citation>
    <scope>NUCLEOTIDE SEQUENCE [LARGE SCALE GENOMIC DNA]</scope>
    <source>
        <strain evidence="1 2">VB-61278_2</strain>
    </source>
</reference>
<gene>
    <name evidence="1" type="ORF">AB0759_33830</name>
</gene>
<dbReference type="Proteomes" id="UP001628874">
    <property type="component" value="Unassembled WGS sequence"/>
</dbReference>
<sequence>MKKLAAQKRSLYYGSPHLAFSSQFLAALLERQFINIQGNL</sequence>
<evidence type="ECO:0008006" key="3">
    <source>
        <dbReference type="Google" id="ProtNLM"/>
    </source>
</evidence>
<evidence type="ECO:0000313" key="2">
    <source>
        <dbReference type="Proteomes" id="UP001628874"/>
    </source>
</evidence>
<protein>
    <recommendedName>
        <fullName evidence="3">Transposase</fullName>
    </recommendedName>
</protein>
<dbReference type="RefSeq" id="WP_272899746.1">
    <property type="nucleotide sequence ID" value="NZ_JBFQGM010000017.1"/>
</dbReference>
<proteinExistence type="predicted"/>
<organism evidence="1 2">
    <name type="scientific">Scytonema tolypothrichoides VB-61278_2</name>
    <dbReference type="NCBI Taxonomy" id="3232314"/>
    <lineage>
        <taxon>Bacteria</taxon>
        <taxon>Bacillati</taxon>
        <taxon>Cyanobacteriota</taxon>
        <taxon>Cyanophyceae</taxon>
        <taxon>Nostocales</taxon>
        <taxon>Scytonemataceae</taxon>
        <taxon>Scytonema</taxon>
    </lineage>
</organism>
<accession>A0ABW8WXB9</accession>
<keyword evidence="2" id="KW-1185">Reference proteome</keyword>
<name>A0ABW8WXB9_9CYAN</name>
<dbReference type="EMBL" id="JBFQGM010000017">
    <property type="protein sequence ID" value="MFL9465585.1"/>
    <property type="molecule type" value="Genomic_DNA"/>
</dbReference>
<evidence type="ECO:0000313" key="1">
    <source>
        <dbReference type="EMBL" id="MFL9465585.1"/>
    </source>
</evidence>
<comment type="caution">
    <text evidence="1">The sequence shown here is derived from an EMBL/GenBank/DDBJ whole genome shotgun (WGS) entry which is preliminary data.</text>
</comment>